<dbReference type="KEGG" id="mbet:N8K70_11410"/>
<evidence type="ECO:0000256" key="1">
    <source>
        <dbReference type="ARBA" id="ARBA00023015"/>
    </source>
</evidence>
<evidence type="ECO:0000313" key="6">
    <source>
        <dbReference type="EMBL" id="WOF21983.1"/>
    </source>
</evidence>
<reference evidence="6 7" key="1">
    <citation type="submission" date="2023-02" db="EMBL/GenBank/DDBJ databases">
        <title>Microbacterium betulae sp. nov., isolated from birch wood.</title>
        <authorList>
            <person name="Pasciak M."/>
            <person name="Pawlik K.J."/>
            <person name="Martynowski D."/>
            <person name="Laczmanski L."/>
            <person name="Ciekot J."/>
            <person name="Szponar B."/>
            <person name="Wojcik-Fatla A."/>
            <person name="Mackiewicz B."/>
            <person name="Farian E."/>
            <person name="Cholewa G."/>
            <person name="Cholewa A."/>
            <person name="Dutkiewicz J."/>
        </authorList>
    </citation>
    <scope>NUCLEOTIDE SEQUENCE [LARGE SCALE GENOMIC DNA]</scope>
    <source>
        <strain evidence="6 7">AB</strain>
    </source>
</reference>
<keyword evidence="1" id="KW-0805">Transcription regulation</keyword>
<proteinExistence type="predicted"/>
<dbReference type="InterPro" id="IPR052362">
    <property type="entry name" value="HTH-GbsR_regulator"/>
</dbReference>
<dbReference type="RefSeq" id="WP_317138459.1">
    <property type="nucleotide sequence ID" value="NZ_CP118157.1"/>
</dbReference>
<keyword evidence="3" id="KW-0804">Transcription</keyword>
<dbReference type="PANTHER" id="PTHR38465">
    <property type="entry name" value="HTH-TYPE TRANSCRIPTIONAL REGULATOR MJ1563-RELATED"/>
    <property type="match status" value="1"/>
</dbReference>
<feature type="region of interest" description="Disordered" evidence="4">
    <location>
        <begin position="1"/>
        <end position="20"/>
    </location>
</feature>
<sequence>MTHNPSGSAPASGEAGAEPSARPADLVLDASMAAWIESFASVWEVQQGRRMDGRVLGLLIIGDAPYLSSTDIARLLDASAGAVSMSTRALSQVGFIARHTVPGDRRHFYRVEDDVWGAFLLGERAYLRRMADVFRTGMQLEAGRSAGPRTRLRNADRYMRWLEDYHRKMVADWRAYRDMPDEAEGQDRP</sequence>
<dbReference type="EMBL" id="CP118157">
    <property type="protein sequence ID" value="WOF21983.1"/>
    <property type="molecule type" value="Genomic_DNA"/>
</dbReference>
<feature type="domain" description="HTH marR-type" evidence="5">
    <location>
        <begin position="58"/>
        <end position="106"/>
    </location>
</feature>
<gene>
    <name evidence="6" type="ORF">N8K70_11410</name>
</gene>
<dbReference type="GO" id="GO:0003700">
    <property type="term" value="F:DNA-binding transcription factor activity"/>
    <property type="evidence" value="ECO:0007669"/>
    <property type="project" value="InterPro"/>
</dbReference>
<dbReference type="SUPFAM" id="SSF46785">
    <property type="entry name" value="Winged helix' DNA-binding domain"/>
    <property type="match status" value="1"/>
</dbReference>
<evidence type="ECO:0000259" key="5">
    <source>
        <dbReference type="Pfam" id="PF12802"/>
    </source>
</evidence>
<name>A0AA97FF35_9MICO</name>
<dbReference type="PANTHER" id="PTHR38465:SF2">
    <property type="entry name" value="HTH-TYPE TRANSCRIPTIONAL REGULATOR MMPR5"/>
    <property type="match status" value="1"/>
</dbReference>
<keyword evidence="7" id="KW-1185">Reference proteome</keyword>
<evidence type="ECO:0000256" key="3">
    <source>
        <dbReference type="ARBA" id="ARBA00023163"/>
    </source>
</evidence>
<dbReference type="Proteomes" id="UP001305498">
    <property type="component" value="Chromosome"/>
</dbReference>
<accession>A0AA97FF35</accession>
<evidence type="ECO:0000256" key="2">
    <source>
        <dbReference type="ARBA" id="ARBA00023125"/>
    </source>
</evidence>
<dbReference type="Gene3D" id="1.10.10.10">
    <property type="entry name" value="Winged helix-like DNA-binding domain superfamily/Winged helix DNA-binding domain"/>
    <property type="match status" value="1"/>
</dbReference>
<dbReference type="AlphaFoldDB" id="A0AA97FF35"/>
<evidence type="ECO:0000256" key="4">
    <source>
        <dbReference type="SAM" id="MobiDB-lite"/>
    </source>
</evidence>
<dbReference type="GO" id="GO:0003677">
    <property type="term" value="F:DNA binding"/>
    <property type="evidence" value="ECO:0007669"/>
    <property type="project" value="UniProtKB-KW"/>
</dbReference>
<organism evidence="6 7">
    <name type="scientific">Microbacterium betulae</name>
    <dbReference type="NCBI Taxonomy" id="2981139"/>
    <lineage>
        <taxon>Bacteria</taxon>
        <taxon>Bacillati</taxon>
        <taxon>Actinomycetota</taxon>
        <taxon>Actinomycetes</taxon>
        <taxon>Micrococcales</taxon>
        <taxon>Microbacteriaceae</taxon>
        <taxon>Microbacterium</taxon>
    </lineage>
</organism>
<protein>
    <submittedName>
        <fullName evidence="6">MarR family transcriptional regulator</fullName>
    </submittedName>
</protein>
<keyword evidence="2" id="KW-0238">DNA-binding</keyword>
<dbReference type="Pfam" id="PF12802">
    <property type="entry name" value="MarR_2"/>
    <property type="match status" value="1"/>
</dbReference>
<dbReference type="InterPro" id="IPR036390">
    <property type="entry name" value="WH_DNA-bd_sf"/>
</dbReference>
<dbReference type="InterPro" id="IPR036388">
    <property type="entry name" value="WH-like_DNA-bd_sf"/>
</dbReference>
<evidence type="ECO:0000313" key="7">
    <source>
        <dbReference type="Proteomes" id="UP001305498"/>
    </source>
</evidence>
<dbReference type="InterPro" id="IPR000835">
    <property type="entry name" value="HTH_MarR-typ"/>
</dbReference>